<evidence type="ECO:0000313" key="2">
    <source>
        <dbReference type="EMBL" id="KAA8904224.1"/>
    </source>
</evidence>
<sequence>MVCTETGPDRGWRARRAAYDARSAAGDAHPTWWGFESEGLTRSTAATARRKSDVAGRWSNLDKVGTSAWTRAASGMYEKRGIPEDICARHRDTKKQPTTDAHIDSAGAVTNKEDTHQTKIPRCELRAICGDTADATYPAGWLHHRALVGPKRGLQRDGFDVGYGNRIVDVPPGQSLAGYVSDVIVRIPARSCTCAVSRTKCVIFCAHSRIPSSESRGDRYGGAHGSIAGCKHRAKYSKCAVEASGCSAFASGQGKLLESDRSKHLSTSGYTALVQQNHRRKDRNANDAGLDSGPADRRNSQRNQRSLRNVPRGAFKHMQTPRKQLWPHNAETASFTRGINALAHWARSPIVLGCACGYHPALGGPRVVSVHQQAV</sequence>
<proteinExistence type="predicted"/>
<dbReference type="EMBL" id="VXIS01000111">
    <property type="protein sequence ID" value="KAA8904224.1"/>
    <property type="molecule type" value="Genomic_DNA"/>
</dbReference>
<protein>
    <submittedName>
        <fullName evidence="2">Uncharacterized protein</fullName>
    </submittedName>
</protein>
<dbReference type="Proteomes" id="UP000326924">
    <property type="component" value="Unassembled WGS sequence"/>
</dbReference>
<gene>
    <name evidence="2" type="ORF">FN846DRAFT_890926</name>
</gene>
<feature type="region of interest" description="Disordered" evidence="1">
    <location>
        <begin position="273"/>
        <end position="320"/>
    </location>
</feature>
<comment type="caution">
    <text evidence="2">The sequence shown here is derived from an EMBL/GenBank/DDBJ whole genome shotgun (WGS) entry which is preliminary data.</text>
</comment>
<dbReference type="AlphaFoldDB" id="A0A5J5EU66"/>
<evidence type="ECO:0000313" key="3">
    <source>
        <dbReference type="Proteomes" id="UP000326924"/>
    </source>
</evidence>
<evidence type="ECO:0000256" key="1">
    <source>
        <dbReference type="SAM" id="MobiDB-lite"/>
    </source>
</evidence>
<keyword evidence="3" id="KW-1185">Reference proteome</keyword>
<accession>A0A5J5EU66</accession>
<organism evidence="2 3">
    <name type="scientific">Sphaerosporella brunnea</name>
    <dbReference type="NCBI Taxonomy" id="1250544"/>
    <lineage>
        <taxon>Eukaryota</taxon>
        <taxon>Fungi</taxon>
        <taxon>Dikarya</taxon>
        <taxon>Ascomycota</taxon>
        <taxon>Pezizomycotina</taxon>
        <taxon>Pezizomycetes</taxon>
        <taxon>Pezizales</taxon>
        <taxon>Pyronemataceae</taxon>
        <taxon>Sphaerosporella</taxon>
    </lineage>
</organism>
<dbReference type="InParanoid" id="A0A5J5EU66"/>
<reference evidence="2 3" key="1">
    <citation type="submission" date="2019-09" db="EMBL/GenBank/DDBJ databases">
        <title>Draft genome of the ectomycorrhizal ascomycete Sphaerosporella brunnea.</title>
        <authorList>
            <consortium name="DOE Joint Genome Institute"/>
            <person name="Benucci G.M."/>
            <person name="Marozzi G."/>
            <person name="Antonielli L."/>
            <person name="Sanchez S."/>
            <person name="Marco P."/>
            <person name="Wang X."/>
            <person name="Falini L.B."/>
            <person name="Barry K."/>
            <person name="Haridas S."/>
            <person name="Lipzen A."/>
            <person name="Labutti K."/>
            <person name="Grigoriev I.V."/>
            <person name="Murat C."/>
            <person name="Martin F."/>
            <person name="Albertini E."/>
            <person name="Donnini D."/>
            <person name="Bonito G."/>
        </authorList>
    </citation>
    <scope>NUCLEOTIDE SEQUENCE [LARGE SCALE GENOMIC DNA]</scope>
    <source>
        <strain evidence="2 3">Sb_GMNB300</strain>
    </source>
</reference>
<name>A0A5J5EU66_9PEZI</name>